<dbReference type="Proteomes" id="UP000614047">
    <property type="component" value="Unassembled WGS sequence"/>
</dbReference>
<keyword evidence="1" id="KW-0812">Transmembrane</keyword>
<dbReference type="EMBL" id="JADOUA010000001">
    <property type="protein sequence ID" value="MBG6091963.1"/>
    <property type="molecule type" value="Genomic_DNA"/>
</dbReference>
<keyword evidence="1" id="KW-0472">Membrane</keyword>
<protein>
    <submittedName>
        <fullName evidence="2">RDD family membrane protein YckC</fullName>
    </submittedName>
</protein>
<evidence type="ECO:0000256" key="1">
    <source>
        <dbReference type="SAM" id="Phobius"/>
    </source>
</evidence>
<keyword evidence="3" id="KW-1185">Reference proteome</keyword>
<feature type="transmembrane region" description="Helical" evidence="1">
    <location>
        <begin position="12"/>
        <end position="30"/>
    </location>
</feature>
<evidence type="ECO:0000313" key="2">
    <source>
        <dbReference type="EMBL" id="MBG6091963.1"/>
    </source>
</evidence>
<organism evidence="2 3">
    <name type="scientific">Actinomadura viridis</name>
    <dbReference type="NCBI Taxonomy" id="58110"/>
    <lineage>
        <taxon>Bacteria</taxon>
        <taxon>Bacillati</taxon>
        <taxon>Actinomycetota</taxon>
        <taxon>Actinomycetes</taxon>
        <taxon>Streptosporangiales</taxon>
        <taxon>Thermomonosporaceae</taxon>
        <taxon>Actinomadura</taxon>
    </lineage>
</organism>
<reference evidence="2" key="1">
    <citation type="submission" date="2020-11" db="EMBL/GenBank/DDBJ databases">
        <title>Sequencing the genomes of 1000 actinobacteria strains.</title>
        <authorList>
            <person name="Klenk H.-P."/>
        </authorList>
    </citation>
    <scope>NUCLEOTIDE SEQUENCE</scope>
    <source>
        <strain evidence="2">DSM 43175</strain>
    </source>
</reference>
<gene>
    <name evidence="2" type="ORF">IW256_006076</name>
</gene>
<feature type="transmembrane region" description="Helical" evidence="1">
    <location>
        <begin position="97"/>
        <end position="123"/>
    </location>
</feature>
<comment type="caution">
    <text evidence="2">The sequence shown here is derived from an EMBL/GenBank/DDBJ whole genome shotgun (WGS) entry which is preliminary data.</text>
</comment>
<sequence length="136" mass="14411">MKAPSVSRHVRMAVAAALLTMLDWLVWLGWDQRYDVHPDGSVSGPYEAWQVIGFVLVLVVAAGPAAWRGHAVATLAGATAGMAVATTFDWSDDASGLWLVGAFLMTAGTLVLGGVYVGLIAFLRNQARRTSGLPRS</sequence>
<evidence type="ECO:0000313" key="3">
    <source>
        <dbReference type="Proteomes" id="UP000614047"/>
    </source>
</evidence>
<dbReference type="RefSeq" id="WP_197014216.1">
    <property type="nucleotide sequence ID" value="NZ_BAABES010000002.1"/>
</dbReference>
<feature type="transmembrane region" description="Helical" evidence="1">
    <location>
        <begin position="50"/>
        <end position="67"/>
    </location>
</feature>
<accession>A0A931DNS9</accession>
<feature type="transmembrane region" description="Helical" evidence="1">
    <location>
        <begin position="72"/>
        <end position="91"/>
    </location>
</feature>
<proteinExistence type="predicted"/>
<dbReference type="AlphaFoldDB" id="A0A931DNS9"/>
<keyword evidence="1" id="KW-1133">Transmembrane helix</keyword>
<name>A0A931DNS9_9ACTN</name>